<dbReference type="EMBL" id="GGEC01022988">
    <property type="protein sequence ID" value="MBX03472.1"/>
    <property type="molecule type" value="Transcribed_RNA"/>
</dbReference>
<protein>
    <submittedName>
        <fullName evidence="1">Uncharacterized protein LOC105120428 isoform X1</fullName>
    </submittedName>
</protein>
<proteinExistence type="predicted"/>
<name>A0A2P2KCN7_RHIMU</name>
<accession>A0A2P2KCN7</accession>
<reference evidence="1" key="1">
    <citation type="submission" date="2018-02" db="EMBL/GenBank/DDBJ databases">
        <title>Rhizophora mucronata_Transcriptome.</title>
        <authorList>
            <person name="Meera S.P."/>
            <person name="Sreeshan A."/>
            <person name="Augustine A."/>
        </authorList>
    </citation>
    <scope>NUCLEOTIDE SEQUENCE</scope>
    <source>
        <tissue evidence="1">Leaf</tissue>
    </source>
</reference>
<dbReference type="AlphaFoldDB" id="A0A2P2KCN7"/>
<organism evidence="1">
    <name type="scientific">Rhizophora mucronata</name>
    <name type="common">Asiatic mangrove</name>
    <dbReference type="NCBI Taxonomy" id="61149"/>
    <lineage>
        <taxon>Eukaryota</taxon>
        <taxon>Viridiplantae</taxon>
        <taxon>Streptophyta</taxon>
        <taxon>Embryophyta</taxon>
        <taxon>Tracheophyta</taxon>
        <taxon>Spermatophyta</taxon>
        <taxon>Magnoliopsida</taxon>
        <taxon>eudicotyledons</taxon>
        <taxon>Gunneridae</taxon>
        <taxon>Pentapetalae</taxon>
        <taxon>rosids</taxon>
        <taxon>fabids</taxon>
        <taxon>Malpighiales</taxon>
        <taxon>Rhizophoraceae</taxon>
        <taxon>Rhizophora</taxon>
    </lineage>
</organism>
<evidence type="ECO:0000313" key="1">
    <source>
        <dbReference type="EMBL" id="MBX03472.1"/>
    </source>
</evidence>
<sequence length="98" mass="11598">MQEEHDSQDLMKAQREIEGNHTIRLAFHDQSYVITIISLHMSFHCTCHPKPTCFHAANLCPHTPSTDWFTYPEKKKLLLYHFHFCNNTLHTSFLMLKI</sequence>